<dbReference type="AlphaFoldDB" id="A0A842YLZ9"/>
<organism evidence="1 2">
    <name type="scientific">Methanothermobacter thermautotrophicus</name>
    <name type="common">Methanobacterium thermoformicicum</name>
    <dbReference type="NCBI Taxonomy" id="145262"/>
    <lineage>
        <taxon>Archaea</taxon>
        <taxon>Methanobacteriati</taxon>
        <taxon>Methanobacteriota</taxon>
        <taxon>Methanomada group</taxon>
        <taxon>Methanobacteria</taxon>
        <taxon>Methanobacteriales</taxon>
        <taxon>Methanobacteriaceae</taxon>
        <taxon>Methanothermobacter</taxon>
    </lineage>
</organism>
<name>A0A842YLZ9_METTF</name>
<dbReference type="Proteomes" id="UP000646659">
    <property type="component" value="Unassembled WGS sequence"/>
</dbReference>
<protein>
    <submittedName>
        <fullName evidence="1">DUF483 domain-containing protein</fullName>
    </submittedName>
</protein>
<proteinExistence type="predicted"/>
<sequence>MVFMLEDIYERILRIREDGCRECLKVVCRMDDFQFNQLMSRLELQIEITSRYSPPVRPALDPMISTELGVYRGDDENIGRLLGYPECCIRSFSQNTRYAIDEDHLSEVSELEVPEGKCAIIMPSGFIPCSLRCREAWERKLIGFADRDEFRRILELEDELRMRLPHFHLAYDEYFEKIVLE</sequence>
<dbReference type="InterPro" id="IPR007556">
    <property type="entry name" value="DUF483"/>
</dbReference>
<evidence type="ECO:0000313" key="1">
    <source>
        <dbReference type="EMBL" id="MBE2899431.1"/>
    </source>
</evidence>
<reference evidence="1" key="1">
    <citation type="submission" date="2018-06" db="EMBL/GenBank/DDBJ databases">
        <title>Draft genome sequence of Methanothermobacter thermautotrophicus Strain WHS, a thermophilic, hydrogenotrophic methanogen isolated from Washburn Hot Springs in Yellowstone National Park, USA.</title>
        <authorList>
            <person name="Mckay L.J."/>
            <person name="Klingelsmith K."/>
            <person name="Inskeep W.P."/>
            <person name="Fields M.W."/>
        </authorList>
    </citation>
    <scope>NUCLEOTIDE SEQUENCE</scope>
    <source>
        <strain evidence="1">WHS</strain>
    </source>
</reference>
<evidence type="ECO:0000313" key="2">
    <source>
        <dbReference type="Proteomes" id="UP000646659"/>
    </source>
</evidence>
<gene>
    <name evidence="1" type="ORF">DNK57_01115</name>
</gene>
<dbReference type="Pfam" id="PF04467">
    <property type="entry name" value="DUF483"/>
    <property type="match status" value="1"/>
</dbReference>
<comment type="caution">
    <text evidence="1">The sequence shown here is derived from an EMBL/GenBank/DDBJ whole genome shotgun (WGS) entry which is preliminary data.</text>
</comment>
<dbReference type="EMBL" id="QKOF01000003">
    <property type="protein sequence ID" value="MBE2899431.1"/>
    <property type="molecule type" value="Genomic_DNA"/>
</dbReference>
<accession>A0A842YLZ9</accession>